<dbReference type="Pfam" id="PF13649">
    <property type="entry name" value="Methyltransf_25"/>
    <property type="match status" value="1"/>
</dbReference>
<evidence type="ECO:0000313" key="3">
    <source>
        <dbReference type="Proteomes" id="UP000651050"/>
    </source>
</evidence>
<evidence type="ECO:0000313" key="2">
    <source>
        <dbReference type="EMBL" id="MBG9388510.1"/>
    </source>
</evidence>
<sequence>MTNFAGDTHPALAVERYYSRLVRRHGATPWGVDWTCEPTQRLRFIQLMKIAGRRRRYSLNDLGCGYGALLGFVRERHGDTRVDYCGVDLSTAMIGQARAAGAGDASAAFVVGSVLPRVADLSVASGLFNVQLGFSRAQWQGWIRRTLRQLAGGSRLGFAVNFIAPVARGVEPLPGLYRTRPEPWIRFCERAFGAQVEPVADYGLREFTLLVRLPPSAPPPRSRAAPSRAHTPA</sequence>
<dbReference type="AlphaFoldDB" id="A0A931H4K5"/>
<proteinExistence type="predicted"/>
<gene>
    <name evidence="2" type="ORF">I5803_10790</name>
</gene>
<keyword evidence="2" id="KW-0489">Methyltransferase</keyword>
<feature type="domain" description="Methyltransferase" evidence="1">
    <location>
        <begin position="61"/>
        <end position="130"/>
    </location>
</feature>
<keyword evidence="2" id="KW-0808">Transferase</keyword>
<comment type="caution">
    <text evidence="2">The sequence shown here is derived from an EMBL/GenBank/DDBJ whole genome shotgun (WGS) entry which is preliminary data.</text>
</comment>
<name>A0A931H4K5_9BURK</name>
<dbReference type="Proteomes" id="UP000651050">
    <property type="component" value="Unassembled WGS sequence"/>
</dbReference>
<dbReference type="EMBL" id="JADWYS010000001">
    <property type="protein sequence ID" value="MBG9388510.1"/>
    <property type="molecule type" value="Genomic_DNA"/>
</dbReference>
<evidence type="ECO:0000259" key="1">
    <source>
        <dbReference type="Pfam" id="PF13649"/>
    </source>
</evidence>
<dbReference type="InterPro" id="IPR041698">
    <property type="entry name" value="Methyltransf_25"/>
</dbReference>
<protein>
    <submittedName>
        <fullName evidence="2">Class I SAM-dependent methyltransferase</fullName>
    </submittedName>
</protein>
<dbReference type="GO" id="GO:0008168">
    <property type="term" value="F:methyltransferase activity"/>
    <property type="evidence" value="ECO:0007669"/>
    <property type="project" value="UniProtKB-KW"/>
</dbReference>
<dbReference type="RefSeq" id="WP_196986366.1">
    <property type="nucleotide sequence ID" value="NZ_JADWYS010000001.1"/>
</dbReference>
<organism evidence="2 3">
    <name type="scientific">Caenimonas aquaedulcis</name>
    <dbReference type="NCBI Taxonomy" id="2793270"/>
    <lineage>
        <taxon>Bacteria</taxon>
        <taxon>Pseudomonadati</taxon>
        <taxon>Pseudomonadota</taxon>
        <taxon>Betaproteobacteria</taxon>
        <taxon>Burkholderiales</taxon>
        <taxon>Comamonadaceae</taxon>
        <taxon>Caenimonas</taxon>
    </lineage>
</organism>
<dbReference type="Gene3D" id="3.40.50.150">
    <property type="entry name" value="Vaccinia Virus protein VP39"/>
    <property type="match status" value="1"/>
</dbReference>
<keyword evidence="3" id="KW-1185">Reference proteome</keyword>
<dbReference type="InterPro" id="IPR029063">
    <property type="entry name" value="SAM-dependent_MTases_sf"/>
</dbReference>
<reference evidence="2" key="1">
    <citation type="submission" date="2020-11" db="EMBL/GenBank/DDBJ databases">
        <title>Bacterial whole genome sequence for Caenimonas sp. DR4.4.</title>
        <authorList>
            <person name="Le V."/>
            <person name="Ko S.-R."/>
            <person name="Ahn C.-Y."/>
            <person name="Oh H.-M."/>
        </authorList>
    </citation>
    <scope>NUCLEOTIDE SEQUENCE</scope>
    <source>
        <strain evidence="2">DR4.4</strain>
    </source>
</reference>
<accession>A0A931H4K5</accession>
<dbReference type="GO" id="GO:0032259">
    <property type="term" value="P:methylation"/>
    <property type="evidence" value="ECO:0007669"/>
    <property type="project" value="UniProtKB-KW"/>
</dbReference>
<dbReference type="SUPFAM" id="SSF53335">
    <property type="entry name" value="S-adenosyl-L-methionine-dependent methyltransferases"/>
    <property type="match status" value="1"/>
</dbReference>